<dbReference type="PANTHER" id="PTHR33490">
    <property type="entry name" value="BLR5614 PROTEIN-RELATED"/>
    <property type="match status" value="1"/>
</dbReference>
<organism evidence="2 3">
    <name type="scientific">Rhizobium aquaticum</name>
    <dbReference type="NCBI Taxonomy" id="1549636"/>
    <lineage>
        <taxon>Bacteria</taxon>
        <taxon>Pseudomonadati</taxon>
        <taxon>Pseudomonadota</taxon>
        <taxon>Alphaproteobacteria</taxon>
        <taxon>Hyphomicrobiales</taxon>
        <taxon>Rhizobiaceae</taxon>
        <taxon>Rhizobium/Agrobacterium group</taxon>
        <taxon>Rhizobium</taxon>
    </lineage>
</organism>
<dbReference type="RefSeq" id="WP_354555947.1">
    <property type="nucleotide sequence ID" value="NZ_JBEPMB010000002.1"/>
</dbReference>
<dbReference type="InterPro" id="IPR038765">
    <property type="entry name" value="Papain-like_cys_pep_sf"/>
</dbReference>
<reference evidence="2 3" key="1">
    <citation type="submission" date="2024-06" db="EMBL/GenBank/DDBJ databases">
        <title>Genomic Encyclopedia of Type Strains, Phase IV (KMG-IV): sequencing the most valuable type-strain genomes for metagenomic binning, comparative biology and taxonomic classification.</title>
        <authorList>
            <person name="Goeker M."/>
        </authorList>
    </citation>
    <scope>NUCLEOTIDE SEQUENCE [LARGE SCALE GENOMIC DNA]</scope>
    <source>
        <strain evidence="2 3">DSM 29780</strain>
    </source>
</reference>
<dbReference type="Gene3D" id="3.10.620.30">
    <property type="match status" value="1"/>
</dbReference>
<dbReference type="InterPro" id="IPR002931">
    <property type="entry name" value="Transglutaminase-like"/>
</dbReference>
<evidence type="ECO:0000313" key="3">
    <source>
        <dbReference type="Proteomes" id="UP001549047"/>
    </source>
</evidence>
<protein>
    <submittedName>
        <fullName evidence="2">Transglutaminase-like putative cysteine protease</fullName>
    </submittedName>
</protein>
<dbReference type="SUPFAM" id="SSF54001">
    <property type="entry name" value="Cysteine proteinases"/>
    <property type="match status" value="1"/>
</dbReference>
<keyword evidence="3" id="KW-1185">Reference proteome</keyword>
<evidence type="ECO:0000313" key="2">
    <source>
        <dbReference type="EMBL" id="MET3613405.1"/>
    </source>
</evidence>
<comment type="caution">
    <text evidence="2">The sequence shown here is derived from an EMBL/GenBank/DDBJ whole genome shotgun (WGS) entry which is preliminary data.</text>
</comment>
<proteinExistence type="predicted"/>
<name>A0ABV2IY47_9HYPH</name>
<dbReference type="Proteomes" id="UP001549047">
    <property type="component" value="Unassembled WGS sequence"/>
</dbReference>
<dbReference type="SMART" id="SM00460">
    <property type="entry name" value="TGc"/>
    <property type="match status" value="1"/>
</dbReference>
<gene>
    <name evidence="2" type="ORF">ABID16_001734</name>
</gene>
<evidence type="ECO:0000259" key="1">
    <source>
        <dbReference type="SMART" id="SM00460"/>
    </source>
</evidence>
<dbReference type="Gene3D" id="2.60.40.2250">
    <property type="match status" value="1"/>
</dbReference>
<accession>A0ABV2IY47</accession>
<dbReference type="PANTHER" id="PTHR33490:SF12">
    <property type="entry name" value="BLL5557 PROTEIN"/>
    <property type="match status" value="1"/>
</dbReference>
<dbReference type="Pfam" id="PF01841">
    <property type="entry name" value="Transglut_core"/>
    <property type="match status" value="1"/>
</dbReference>
<dbReference type="EMBL" id="JBEPMB010000002">
    <property type="protein sequence ID" value="MET3613405.1"/>
    <property type="molecule type" value="Genomic_DNA"/>
</dbReference>
<sequence>MRIRVGFHIEYECQNETPMLLVLKVHPSRERDLCAAQSLNFNRSISVRDYMDAYGNACSRIVAPPGRTMISSQFEVNDSGLPDPVPELAVQHLIQDLPDDVLVFLLGSRYCDTDRLAEFAWKQFSWTPLGWPRVKAITDFVHSHLVFDYDRADPMRTAHDGFLARTGVCRDFAHLAITLCRCLNIPARYCTGYLGDIGVPKDPHPMDFSAWMEVYLGGCWWTVDPRHNRPRIGHLLMARGRDATDVALSTAFGPATLTHFEVIAEEIA</sequence>
<feature type="domain" description="Transglutaminase-like" evidence="1">
    <location>
        <begin position="161"/>
        <end position="227"/>
    </location>
</feature>